<dbReference type="CDD" id="cd00041">
    <property type="entry name" value="CUB"/>
    <property type="match status" value="1"/>
</dbReference>
<keyword evidence="3 12" id="KW-0645">Protease</keyword>
<feature type="domain" description="CUB" evidence="16">
    <location>
        <begin position="917"/>
        <end position="1033"/>
    </location>
</feature>
<dbReference type="SMART" id="SM00042">
    <property type="entry name" value="CUB"/>
    <property type="match status" value="1"/>
</dbReference>
<dbReference type="InterPro" id="IPR000742">
    <property type="entry name" value="EGF"/>
</dbReference>
<keyword evidence="7 12" id="KW-0482">Metalloprotease</keyword>
<evidence type="ECO:0000256" key="11">
    <source>
        <dbReference type="PROSITE-ProRule" id="PRU00059"/>
    </source>
</evidence>
<feature type="region of interest" description="Disordered" evidence="15">
    <location>
        <begin position="506"/>
        <end position="526"/>
    </location>
</feature>
<dbReference type="Pfam" id="PF00431">
    <property type="entry name" value="CUB"/>
    <property type="match status" value="1"/>
</dbReference>
<dbReference type="Gene3D" id="1.10.287.110">
    <property type="entry name" value="DnaJ domain"/>
    <property type="match status" value="1"/>
</dbReference>
<dbReference type="PROSITE" id="PS00022">
    <property type="entry name" value="EGF_1"/>
    <property type="match status" value="1"/>
</dbReference>
<keyword evidence="8" id="KW-1015">Disulfide bond</keyword>
<evidence type="ECO:0000256" key="4">
    <source>
        <dbReference type="ARBA" id="ARBA00022723"/>
    </source>
</evidence>
<feature type="region of interest" description="Disordered" evidence="15">
    <location>
        <begin position="143"/>
        <end position="173"/>
    </location>
</feature>
<dbReference type="SUPFAM" id="SSF55486">
    <property type="entry name" value="Metalloproteases ('zincins'), catalytic domain"/>
    <property type="match status" value="1"/>
</dbReference>
<dbReference type="InterPro" id="IPR009073">
    <property type="entry name" value="HscB_oligo_C"/>
</dbReference>
<dbReference type="Pfam" id="PF01400">
    <property type="entry name" value="Astacin"/>
    <property type="match status" value="1"/>
</dbReference>
<dbReference type="FunFam" id="3.40.390.10:FF:000028">
    <property type="entry name" value="Zinc metalloproteinase"/>
    <property type="match status" value="1"/>
</dbReference>
<evidence type="ECO:0000256" key="12">
    <source>
        <dbReference type="PROSITE-ProRule" id="PRU01211"/>
    </source>
</evidence>
<feature type="binding site" evidence="12">
    <location>
        <position position="772"/>
    </location>
    <ligand>
        <name>Zn(2+)</name>
        <dbReference type="ChEBI" id="CHEBI:29105"/>
        <note>catalytic</note>
    </ligand>
</feature>
<dbReference type="InterPro" id="IPR034035">
    <property type="entry name" value="Astacin-like_dom"/>
</dbReference>
<feature type="binding site" evidence="12">
    <location>
        <position position="778"/>
    </location>
    <ligand>
        <name>Zn(2+)</name>
        <dbReference type="ChEBI" id="CHEBI:29105"/>
        <note>catalytic</note>
    </ligand>
</feature>
<feature type="domain" description="BHLH" evidence="18">
    <location>
        <begin position="259"/>
        <end position="312"/>
    </location>
</feature>
<evidence type="ECO:0000313" key="21">
    <source>
        <dbReference type="Proteomes" id="UP000054843"/>
    </source>
</evidence>
<dbReference type="PROSITE" id="PS01180">
    <property type="entry name" value="CUB"/>
    <property type="match status" value="1"/>
</dbReference>
<dbReference type="GO" id="GO:0051259">
    <property type="term" value="P:protein complex oligomerization"/>
    <property type="evidence" value="ECO:0007669"/>
    <property type="project" value="InterPro"/>
</dbReference>
<organism evidence="20 21">
    <name type="scientific">Trichinella papuae</name>
    <dbReference type="NCBI Taxonomy" id="268474"/>
    <lineage>
        <taxon>Eukaryota</taxon>
        <taxon>Metazoa</taxon>
        <taxon>Ecdysozoa</taxon>
        <taxon>Nematoda</taxon>
        <taxon>Enoplea</taxon>
        <taxon>Dorylaimia</taxon>
        <taxon>Trichinellida</taxon>
        <taxon>Trichinellidae</taxon>
        <taxon>Trichinella</taxon>
    </lineage>
</organism>
<dbReference type="Pfam" id="PF05821">
    <property type="entry name" value="NDUF_B8"/>
    <property type="match status" value="1"/>
</dbReference>
<comment type="cofactor">
    <cofactor evidence="12 13">
        <name>Zn(2+)</name>
        <dbReference type="ChEBI" id="CHEBI:29105"/>
    </cofactor>
    <text evidence="12 13">Binds 1 zinc ion per subunit.</text>
</comment>
<dbReference type="PROSITE" id="PS51864">
    <property type="entry name" value="ASTACIN"/>
    <property type="match status" value="1"/>
</dbReference>
<dbReference type="SUPFAM" id="SSF47459">
    <property type="entry name" value="HLH, helix-loop-helix DNA-binding domain"/>
    <property type="match status" value="1"/>
</dbReference>
<feature type="active site" evidence="12">
    <location>
        <position position="769"/>
    </location>
</feature>
<dbReference type="SUPFAM" id="SSF46565">
    <property type="entry name" value="Chaperone J-domain"/>
    <property type="match status" value="1"/>
</dbReference>
<dbReference type="InterPro" id="IPR008699">
    <property type="entry name" value="NDUFB8"/>
</dbReference>
<dbReference type="GO" id="GO:0006508">
    <property type="term" value="P:proteolysis"/>
    <property type="evidence" value="ECO:0007669"/>
    <property type="project" value="UniProtKB-KW"/>
</dbReference>
<dbReference type="Gene3D" id="2.60.120.290">
    <property type="entry name" value="Spermadhesin, CUB domain"/>
    <property type="match status" value="1"/>
</dbReference>
<dbReference type="GO" id="GO:0008270">
    <property type="term" value="F:zinc ion binding"/>
    <property type="evidence" value="ECO:0007669"/>
    <property type="project" value="UniProtKB-UniRule"/>
</dbReference>
<dbReference type="STRING" id="268474.A0A0V1MSU2"/>
<dbReference type="InterPro" id="IPR036386">
    <property type="entry name" value="HscB_C_sf"/>
</dbReference>
<evidence type="ECO:0000256" key="7">
    <source>
        <dbReference type="ARBA" id="ARBA00023049"/>
    </source>
</evidence>
<evidence type="ECO:0000256" key="14">
    <source>
        <dbReference type="SAM" id="Coils"/>
    </source>
</evidence>
<evidence type="ECO:0000259" key="17">
    <source>
        <dbReference type="PROSITE" id="PS50076"/>
    </source>
</evidence>
<feature type="compositionally biased region" description="Low complexity" evidence="15">
    <location>
        <begin position="539"/>
        <end position="548"/>
    </location>
</feature>
<comment type="caution">
    <text evidence="20">The sequence shown here is derived from an EMBL/GenBank/DDBJ whole genome shotgun (WGS) entry which is preliminary data.</text>
</comment>
<dbReference type="EMBL" id="JYDO01000044">
    <property type="protein sequence ID" value="KRZ74877.1"/>
    <property type="molecule type" value="Genomic_DNA"/>
</dbReference>
<dbReference type="SUPFAM" id="SSF49854">
    <property type="entry name" value="Spermadhesin, CUB domain"/>
    <property type="match status" value="1"/>
</dbReference>
<evidence type="ECO:0000256" key="5">
    <source>
        <dbReference type="ARBA" id="ARBA00022801"/>
    </source>
</evidence>
<keyword evidence="9" id="KW-0325">Glycoprotein</keyword>
<dbReference type="GO" id="GO:0005739">
    <property type="term" value="C:mitochondrion"/>
    <property type="evidence" value="ECO:0007669"/>
    <property type="project" value="InterPro"/>
</dbReference>
<dbReference type="SMART" id="SM00353">
    <property type="entry name" value="HLH"/>
    <property type="match status" value="1"/>
</dbReference>
<dbReference type="InterPro" id="IPR035914">
    <property type="entry name" value="Sperma_CUB_dom_sf"/>
</dbReference>
<keyword evidence="4 12" id="KW-0479">Metal-binding</keyword>
<dbReference type="InterPro" id="IPR011598">
    <property type="entry name" value="bHLH_dom"/>
</dbReference>
<reference evidence="20 21" key="1">
    <citation type="submission" date="2015-01" db="EMBL/GenBank/DDBJ databases">
        <title>Evolution of Trichinella species and genotypes.</title>
        <authorList>
            <person name="Korhonen P.K."/>
            <person name="Edoardo P."/>
            <person name="Giuseppe L.R."/>
            <person name="Gasser R.B."/>
        </authorList>
    </citation>
    <scope>NUCLEOTIDE SEQUENCE [LARGE SCALE GENOMIC DNA]</scope>
    <source>
        <strain evidence="20">ISS1980</strain>
    </source>
</reference>
<dbReference type="InterPro" id="IPR036869">
    <property type="entry name" value="J_dom_sf"/>
</dbReference>
<dbReference type="Gene3D" id="1.20.1280.20">
    <property type="entry name" value="HscB, C-terminal domain"/>
    <property type="match status" value="1"/>
</dbReference>
<dbReference type="PANTHER" id="PTHR10127">
    <property type="entry name" value="DISCOIDIN, CUB, EGF, LAMININ , AND ZINC METALLOPROTEASE DOMAIN CONTAINING"/>
    <property type="match status" value="1"/>
</dbReference>
<dbReference type="CDD" id="cd06257">
    <property type="entry name" value="DnaJ"/>
    <property type="match status" value="1"/>
</dbReference>
<dbReference type="InterPro" id="IPR036638">
    <property type="entry name" value="HLH_DNA-bd_sf"/>
</dbReference>
<keyword evidence="21" id="KW-1185">Reference proteome</keyword>
<dbReference type="Gene3D" id="2.20.100.10">
    <property type="entry name" value="Thrombospondin type-1 (TSP1) repeat"/>
    <property type="match status" value="1"/>
</dbReference>
<dbReference type="InterPro" id="IPR000884">
    <property type="entry name" value="TSP1_rpt"/>
</dbReference>
<dbReference type="InterPro" id="IPR036383">
    <property type="entry name" value="TSP1_rpt_sf"/>
</dbReference>
<dbReference type="PROSITE" id="PS50888">
    <property type="entry name" value="BHLH"/>
    <property type="match status" value="1"/>
</dbReference>
<feature type="compositionally biased region" description="Polar residues" evidence="15">
    <location>
        <begin position="549"/>
        <end position="562"/>
    </location>
</feature>
<dbReference type="GO" id="GO:0044571">
    <property type="term" value="P:[2Fe-2S] cluster assembly"/>
    <property type="evidence" value="ECO:0007669"/>
    <property type="project" value="InterPro"/>
</dbReference>
<keyword evidence="6 12" id="KW-0862">Zinc</keyword>
<dbReference type="EC" id="3.4.24.-" evidence="13"/>
<feature type="binding site" evidence="12">
    <location>
        <position position="768"/>
    </location>
    <ligand>
        <name>Zn(2+)</name>
        <dbReference type="ChEBI" id="CHEBI:29105"/>
        <note>catalytic</note>
    </ligand>
</feature>
<dbReference type="GO" id="GO:0004222">
    <property type="term" value="F:metalloendopeptidase activity"/>
    <property type="evidence" value="ECO:0007669"/>
    <property type="project" value="UniProtKB-UniRule"/>
</dbReference>
<feature type="compositionally biased region" description="Polar residues" evidence="15">
    <location>
        <begin position="19"/>
        <end position="36"/>
    </location>
</feature>
<dbReference type="PANTHER" id="PTHR10127:SF780">
    <property type="entry name" value="METALLOENDOPEPTIDASE"/>
    <property type="match status" value="1"/>
</dbReference>
<feature type="region of interest" description="Disordered" evidence="15">
    <location>
        <begin position="539"/>
        <end position="562"/>
    </location>
</feature>
<accession>A0A0V1MSU2</accession>
<dbReference type="GO" id="GO:0046983">
    <property type="term" value="F:protein dimerization activity"/>
    <property type="evidence" value="ECO:0007669"/>
    <property type="project" value="InterPro"/>
</dbReference>
<evidence type="ECO:0000256" key="2">
    <source>
        <dbReference type="ARBA" id="ARBA00022536"/>
    </source>
</evidence>
<dbReference type="Pfam" id="PF07743">
    <property type="entry name" value="HSCB_C"/>
    <property type="match status" value="1"/>
</dbReference>
<dbReference type="PROSITE" id="PS50092">
    <property type="entry name" value="TSP1"/>
    <property type="match status" value="1"/>
</dbReference>
<evidence type="ECO:0000313" key="20">
    <source>
        <dbReference type="EMBL" id="KRZ74877.1"/>
    </source>
</evidence>
<dbReference type="InterPro" id="IPR001623">
    <property type="entry name" value="DnaJ_domain"/>
</dbReference>
<feature type="compositionally biased region" description="Basic residues" evidence="15">
    <location>
        <begin position="507"/>
        <end position="520"/>
    </location>
</feature>
<evidence type="ECO:0000256" key="1">
    <source>
        <dbReference type="ARBA" id="ARBA00010476"/>
    </source>
</evidence>
<feature type="domain" description="J" evidence="17">
    <location>
        <begin position="1228"/>
        <end position="1300"/>
    </location>
</feature>
<name>A0A0V1MSU2_9BILA</name>
<dbReference type="SUPFAM" id="SSF47144">
    <property type="entry name" value="HSC20 (HSCB), C-terminal oligomerisation domain"/>
    <property type="match status" value="1"/>
</dbReference>
<gene>
    <name evidence="20" type="primary">nas-36</name>
    <name evidence="20" type="ORF">T10_12196</name>
</gene>
<dbReference type="InterPro" id="IPR004640">
    <property type="entry name" value="HscB"/>
</dbReference>
<evidence type="ECO:0000256" key="15">
    <source>
        <dbReference type="SAM" id="MobiDB-lite"/>
    </source>
</evidence>
<sequence length="1575" mass="178038">MQSRSIPKLQVVRERAISEHQTSQTNSSKPSTTPANGGNVYCGKTKTSRAFSVASASSPAVASLPVRFSGTRVVHLQPQVNSNKESIAEWRSALLSSSLPTSFNHSRCWKNVPYNNSISKSSGDGSVCRVNTAKSTFTFAQSSLIGGDRNNSPVTPQSPPQYTDSPRSASFTSAQSELDDIIIDEILSMEDDIQQNTRSYQACGSHPCSGNLEALLSEGRVQYSTRKVSSSAPSTSSLDVDLFGHDDMLREQESMRDRRKKDIHNMIERRRRYNINDRIKELSTLLPKSCTEEMKLNKGSILKASVDYIRQLRKDQERLYQLLQKQMALEAENKRLSNRNQDLEEQMRLHGLLPGMDTAGLGSRSTFAGKQMKLESSLEGDYPFNVSPTSRFTTCAEYSSSSVLAGRGAGGGQHSFLDRSSPCFRTTAPLSPDSAGSSDCAYTGLPLLHEQALFSAGGGGGGGGGSMQQQTAVAAAAHSTISRTDSNPLQELSIDISSSDSFTVPVRRNHHHHHNPRHSPPHFSTSAVDPLLLSESRLSGSGSKISSSPDVQWDSSTFSPEPQEQMDFSAVTYGFSFPYDLFNSDHLNHVKLALNKLMLLADQNFYPDKYTENEIISATVMENLDKNFLSNDGEKLQVNSEADLLFEGDILLTPVQANQILDDHMPFVKRKLVKRSLEKNLQKRWQGGVIKYRFHNSIAQENHALIRQALQFWQSHTCMRFVFDDNANSEDHLLFFRGGGCYSMVGRYGGVQVVSIGSGCEYLGIISHEVGHAMGLWHQQSRPDADSYIRIRPENVMKGALYNFLKRNTNQVTTMDVPYDLGSVMHYGPTAFTRDYTQRTIVTLKPGYQRTIGQREHPSFLDVEIINKAYCEQSCPRKLSCQNGGYTHPRSCAECICPDGLGGIHCDRNERSQGAQCGGIIRAPKFPEWFEITSPNYPNTYKDGQFCSWLIKADPGARITAEFVGPMEFFCSETCKDYVEVKNSSDLRPTGMRFCCTEKPIAPIWSDENQMVIIFKTTSGYPHIGFKAKVQQYDFKMKPTTSSSTTQSVETTTEATILTTSTTATVEPTVESWTPWSSWTHCSRTCGACGLQSRFRSCQTSTRICSGESYEHRRCETTPCTGYTECTKLLYLDMPCRTNGRRICSSADTSTHYCKFVSCCSPYEAVVYNRAFFVPTVRRILYLSTCRKSEKLDLQVNCWHCHSLRDCISDPFFCRTCSFVQPPIVCKNYFDFFGLEPSYNLDVSVLTSRFRSLQNTLHPDRFTQKSENERKFSEQQASLINDAYSTLLKPYPRAVYMLELMGEKISDGDERSAGVSSQFLMHIFELNEKLEDCEIESPSSLIALRQKVAADVEQCKLSLIDEFDRKNVTEAKRLTIEMKQLIRIKVSLRTKLRKNSNNTVHVCHHYRGRDWVIEGWWIRDHKPGSWPETAEERKLAALRYGLREEDYCPYPREMHVGNYPDLGRINYALKDPYEDWSYPGMRRNFNEPVDFFHDVIFADRHTVTGVEYASSWQKLVRLLQYIGGFVLFLYLSRFMIPTNEVPVKPKQYAYDYEWAFPYRDPKKFPLVHYTFEPED</sequence>
<dbReference type="SMART" id="SM00209">
    <property type="entry name" value="TSP1"/>
    <property type="match status" value="1"/>
</dbReference>
<keyword evidence="2" id="KW-0245">EGF-like domain</keyword>
<feature type="domain" description="Peptidase M12A" evidence="19">
    <location>
        <begin position="675"/>
        <end position="876"/>
    </location>
</feature>
<evidence type="ECO:0000256" key="9">
    <source>
        <dbReference type="ARBA" id="ARBA00023180"/>
    </source>
</evidence>
<keyword evidence="5 12" id="KW-0378">Hydrolase</keyword>
<dbReference type="CDD" id="cd11397">
    <property type="entry name" value="bHLHzip_MITF_like"/>
    <property type="match status" value="1"/>
</dbReference>
<dbReference type="Proteomes" id="UP000054843">
    <property type="component" value="Unassembled WGS sequence"/>
</dbReference>
<evidence type="ECO:0000256" key="8">
    <source>
        <dbReference type="ARBA" id="ARBA00023157"/>
    </source>
</evidence>
<dbReference type="NCBIfam" id="TIGR00714">
    <property type="entry name" value="hscB"/>
    <property type="match status" value="1"/>
</dbReference>
<evidence type="ECO:0000259" key="18">
    <source>
        <dbReference type="PROSITE" id="PS50888"/>
    </source>
</evidence>
<dbReference type="SUPFAM" id="SSF82895">
    <property type="entry name" value="TSP-1 type 1 repeat"/>
    <property type="match status" value="1"/>
</dbReference>
<feature type="region of interest" description="Disordered" evidence="15">
    <location>
        <begin position="15"/>
        <end position="40"/>
    </location>
</feature>
<dbReference type="SMART" id="SM00271">
    <property type="entry name" value="DnaJ"/>
    <property type="match status" value="1"/>
</dbReference>
<dbReference type="HAMAP" id="MF_00682">
    <property type="entry name" value="HscB"/>
    <property type="match status" value="1"/>
</dbReference>
<dbReference type="GO" id="GO:0051087">
    <property type="term" value="F:protein-folding chaperone binding"/>
    <property type="evidence" value="ECO:0007669"/>
    <property type="project" value="InterPro"/>
</dbReference>
<dbReference type="Gene3D" id="3.40.390.10">
    <property type="entry name" value="Collagenase (Catalytic Domain)"/>
    <property type="match status" value="1"/>
</dbReference>
<comment type="similarity">
    <text evidence="1">Belongs to the HscB family.</text>
</comment>
<dbReference type="OrthoDB" id="5848243at2759"/>
<dbReference type="Pfam" id="PF00010">
    <property type="entry name" value="HLH"/>
    <property type="match status" value="1"/>
</dbReference>
<evidence type="ECO:0000259" key="16">
    <source>
        <dbReference type="PROSITE" id="PS01180"/>
    </source>
</evidence>
<dbReference type="InterPro" id="IPR001506">
    <property type="entry name" value="Peptidase_M12A"/>
</dbReference>
<dbReference type="PRINTS" id="PR00480">
    <property type="entry name" value="ASTACIN"/>
</dbReference>
<dbReference type="PROSITE" id="PS50076">
    <property type="entry name" value="DNAJ_2"/>
    <property type="match status" value="1"/>
</dbReference>
<dbReference type="GO" id="GO:0001671">
    <property type="term" value="F:ATPase activator activity"/>
    <property type="evidence" value="ECO:0007669"/>
    <property type="project" value="InterPro"/>
</dbReference>
<proteinExistence type="inferred from homology"/>
<dbReference type="Gene3D" id="4.10.280.10">
    <property type="entry name" value="Helix-loop-helix DNA-binding domain"/>
    <property type="match status" value="1"/>
</dbReference>
<dbReference type="InterPro" id="IPR024079">
    <property type="entry name" value="MetalloPept_cat_dom_sf"/>
</dbReference>
<dbReference type="InterPro" id="IPR000859">
    <property type="entry name" value="CUB_dom"/>
</dbReference>
<dbReference type="SMART" id="SM00235">
    <property type="entry name" value="ZnMc"/>
    <property type="match status" value="1"/>
</dbReference>
<feature type="coiled-coil region" evidence="14">
    <location>
        <begin position="319"/>
        <end position="346"/>
    </location>
</feature>
<keyword evidence="10" id="KW-0143">Chaperone</keyword>
<evidence type="ECO:0000256" key="13">
    <source>
        <dbReference type="RuleBase" id="RU361183"/>
    </source>
</evidence>
<evidence type="ECO:0000256" key="3">
    <source>
        <dbReference type="ARBA" id="ARBA00022670"/>
    </source>
</evidence>
<evidence type="ECO:0000259" key="19">
    <source>
        <dbReference type="PROSITE" id="PS51864"/>
    </source>
</evidence>
<dbReference type="GO" id="GO:0018996">
    <property type="term" value="P:molting cycle, collagen and cuticulin-based cuticle"/>
    <property type="evidence" value="ECO:0007669"/>
    <property type="project" value="UniProtKB-ARBA"/>
</dbReference>
<protein>
    <recommendedName>
        <fullName evidence="13">Metalloendopeptidase</fullName>
        <ecNumber evidence="13">3.4.24.-</ecNumber>
    </recommendedName>
</protein>
<comment type="caution">
    <text evidence="11">Lacks conserved residue(s) required for the propagation of feature annotation.</text>
</comment>
<dbReference type="InterPro" id="IPR006026">
    <property type="entry name" value="Peptidase_Metallo"/>
</dbReference>
<evidence type="ECO:0000256" key="10">
    <source>
        <dbReference type="ARBA" id="ARBA00023186"/>
    </source>
</evidence>
<keyword evidence="14" id="KW-0175">Coiled coil</keyword>
<dbReference type="CDD" id="cd04280">
    <property type="entry name" value="ZnMc_astacin_like"/>
    <property type="match status" value="1"/>
</dbReference>
<evidence type="ECO:0000256" key="6">
    <source>
        <dbReference type="ARBA" id="ARBA00022833"/>
    </source>
</evidence>